<comment type="caution">
    <text evidence="1">The sequence shown here is derived from an EMBL/GenBank/DDBJ whole genome shotgun (WGS) entry which is preliminary data.</text>
</comment>
<protein>
    <submittedName>
        <fullName evidence="1">Uncharacterized protein</fullName>
    </submittedName>
</protein>
<dbReference type="EMBL" id="LAZR01016934">
    <property type="protein sequence ID" value="KKM02430.1"/>
    <property type="molecule type" value="Genomic_DNA"/>
</dbReference>
<proteinExistence type="predicted"/>
<organism evidence="1">
    <name type="scientific">marine sediment metagenome</name>
    <dbReference type="NCBI Taxonomy" id="412755"/>
    <lineage>
        <taxon>unclassified sequences</taxon>
        <taxon>metagenomes</taxon>
        <taxon>ecological metagenomes</taxon>
    </lineage>
</organism>
<dbReference type="AlphaFoldDB" id="A0A0F9GUC8"/>
<name>A0A0F9GUC8_9ZZZZ</name>
<evidence type="ECO:0000313" key="1">
    <source>
        <dbReference type="EMBL" id="KKM02430.1"/>
    </source>
</evidence>
<reference evidence="1" key="1">
    <citation type="journal article" date="2015" name="Nature">
        <title>Complex archaea that bridge the gap between prokaryotes and eukaryotes.</title>
        <authorList>
            <person name="Spang A."/>
            <person name="Saw J.H."/>
            <person name="Jorgensen S.L."/>
            <person name="Zaremba-Niedzwiedzka K."/>
            <person name="Martijn J."/>
            <person name="Lind A.E."/>
            <person name="van Eijk R."/>
            <person name="Schleper C."/>
            <person name="Guy L."/>
            <person name="Ettema T.J."/>
        </authorList>
    </citation>
    <scope>NUCLEOTIDE SEQUENCE</scope>
</reference>
<gene>
    <name evidence="1" type="ORF">LCGC14_1784500</name>
</gene>
<accession>A0A0F9GUC8</accession>
<sequence>MAVLKNIKLGRAGYESVFELNPSAINYTPTRIQDLAHGLDGSGIDVGLSRNRPTVRINGNYITPEQQNQFLSLLHEDYEPMVFEPMDFVGTNVWESWQERVIPHNTTQFYLPATSFTGAAKWKQLNGSTAVIKPIGLWQDMGRQHGRISGGPNKIVPGIWGQIQLEDFNLLTTGLLSATGQNWLVVNGNGTTRDAWVDTVAPIEGVKDLLITSDGSGTPVLANRSTGGLWDPSSFYAQRGYDVDTYTAIWQAQVIGTNAPDNHQVFASTAVVGPTPWVVSLDVTSPTTVDYSLEVLGVTVVAPTALATPFGAHAYTVTYDGTNLEVKIGVVTIYNQPHAMPPINTFTWMGKGWAAGDVVRYDTINIFDADGYDPSTGLFTLLGGRTVDANRPYFFTYQYNAMLVEMSSIPFTVEGGWVGFSRYDFQLEGI</sequence>